<feature type="non-terminal residue" evidence="1">
    <location>
        <position position="1"/>
    </location>
</feature>
<evidence type="ECO:0000313" key="2">
    <source>
        <dbReference type="Proteomes" id="UP001384579"/>
    </source>
</evidence>
<sequence length="67" mass="7570">AFSATASTNSPLFIRNSFWICKITFNRFQLLAVSYQLDWAVPGEVSVVPDRPCPLPRIKTPAEYQLP</sequence>
<proteinExistence type="predicted"/>
<gene>
    <name evidence="1" type="ORF">WMG39_27065</name>
</gene>
<dbReference type="Proteomes" id="UP001384579">
    <property type="component" value="Unassembled WGS sequence"/>
</dbReference>
<organism evidence="1 2">
    <name type="scientific">Microcoleus anatoxicus PTRS2</name>
    <dbReference type="NCBI Taxonomy" id="2705321"/>
    <lineage>
        <taxon>Bacteria</taxon>
        <taxon>Bacillati</taxon>
        <taxon>Cyanobacteriota</taxon>
        <taxon>Cyanophyceae</taxon>
        <taxon>Oscillatoriophycideae</taxon>
        <taxon>Oscillatoriales</taxon>
        <taxon>Microcoleaceae</taxon>
        <taxon>Microcoleus</taxon>
        <taxon>Microcoleus anatoxicus</taxon>
    </lineage>
</organism>
<dbReference type="RefSeq" id="WP_340542106.1">
    <property type="nucleotide sequence ID" value="NZ_JBBLXS010000634.1"/>
</dbReference>
<dbReference type="EMBL" id="JBBLXS010000634">
    <property type="protein sequence ID" value="MEK0188476.1"/>
    <property type="molecule type" value="Genomic_DNA"/>
</dbReference>
<keyword evidence="2" id="KW-1185">Reference proteome</keyword>
<reference evidence="1 2" key="1">
    <citation type="journal article" date="2020" name="Harmful Algae">
        <title>Molecular and morphological characterization of a novel dihydroanatoxin-a producing Microcoleus species (cyanobacteria) from the Russian River, California, USA.</title>
        <authorList>
            <person name="Conklin K.Y."/>
            <person name="Stancheva R."/>
            <person name="Otten T.G."/>
            <person name="Fadness R."/>
            <person name="Boyer G.L."/>
            <person name="Read B."/>
            <person name="Zhang X."/>
            <person name="Sheath R.G."/>
        </authorList>
    </citation>
    <scope>NUCLEOTIDE SEQUENCE [LARGE SCALE GENOMIC DNA]</scope>
    <source>
        <strain evidence="1 2">PTRS2</strain>
    </source>
</reference>
<evidence type="ECO:0000313" key="1">
    <source>
        <dbReference type="EMBL" id="MEK0188476.1"/>
    </source>
</evidence>
<name>A0ABU8YWD0_9CYAN</name>
<protein>
    <submittedName>
        <fullName evidence="1">Uncharacterized protein</fullName>
    </submittedName>
</protein>
<comment type="caution">
    <text evidence="1">The sequence shown here is derived from an EMBL/GenBank/DDBJ whole genome shotgun (WGS) entry which is preliminary data.</text>
</comment>
<accession>A0ABU8YWD0</accession>